<keyword evidence="3" id="KW-1185">Reference proteome</keyword>
<evidence type="ECO:0000313" key="3">
    <source>
        <dbReference type="Proteomes" id="UP000490386"/>
    </source>
</evidence>
<dbReference type="Proteomes" id="UP000490386">
    <property type="component" value="Unassembled WGS sequence"/>
</dbReference>
<feature type="chain" id="PRO_5029513009" description="Secreted protein" evidence="1">
    <location>
        <begin position="30"/>
        <end position="175"/>
    </location>
</feature>
<reference evidence="2 3" key="1">
    <citation type="submission" date="2019-09" db="EMBL/GenBank/DDBJ databases">
        <title>Phylogeny of genus Pseudoclavibacter and closely related genus.</title>
        <authorList>
            <person name="Li Y."/>
        </authorList>
    </citation>
    <scope>NUCLEOTIDE SEQUENCE [LARGE SCALE GENOMIC DNA]</scope>
    <source>
        <strain evidence="2 3">THG-MD12</strain>
    </source>
</reference>
<protein>
    <recommendedName>
        <fullName evidence="4">Secreted protein</fullName>
    </recommendedName>
</protein>
<evidence type="ECO:0008006" key="4">
    <source>
        <dbReference type="Google" id="ProtNLM"/>
    </source>
</evidence>
<gene>
    <name evidence="2" type="ORF">F8O03_14745</name>
</gene>
<keyword evidence="1" id="KW-0732">Signal</keyword>
<dbReference type="AlphaFoldDB" id="A0A7J5AZ29"/>
<sequence>MKLKNTVTLATSIVVAGALGVAGSTAANAAQAPVVTAASATADSGGYSQEAFAAEVEYTASLSAEEQDARVEQLMAEASAEAEAVEGRAALPLIPFAVVAACIGSAGYGAYSSYKSGDPVDFIAQTVIGCIPFGAAAKPVVVTLINANKPLVISGLKALGLGANSAIILALGGDS</sequence>
<accession>A0A7J5AZ29</accession>
<dbReference type="OrthoDB" id="9928458at2"/>
<comment type="caution">
    <text evidence="2">The sequence shown here is derived from an EMBL/GenBank/DDBJ whole genome shotgun (WGS) entry which is preliminary data.</text>
</comment>
<evidence type="ECO:0000313" key="2">
    <source>
        <dbReference type="EMBL" id="KAB1636821.1"/>
    </source>
</evidence>
<evidence type="ECO:0000256" key="1">
    <source>
        <dbReference type="SAM" id="SignalP"/>
    </source>
</evidence>
<name>A0A7J5AZ29_9MICO</name>
<proteinExistence type="predicted"/>
<dbReference type="EMBL" id="WBJX01000005">
    <property type="protein sequence ID" value="KAB1636821.1"/>
    <property type="molecule type" value="Genomic_DNA"/>
</dbReference>
<organism evidence="2 3">
    <name type="scientific">Pseudoclavibacter terrae</name>
    <dbReference type="NCBI Taxonomy" id="1530195"/>
    <lineage>
        <taxon>Bacteria</taxon>
        <taxon>Bacillati</taxon>
        <taxon>Actinomycetota</taxon>
        <taxon>Actinomycetes</taxon>
        <taxon>Micrococcales</taxon>
        <taxon>Microbacteriaceae</taxon>
        <taxon>Pseudoclavibacter</taxon>
    </lineage>
</organism>
<feature type="signal peptide" evidence="1">
    <location>
        <begin position="1"/>
        <end position="29"/>
    </location>
</feature>
<dbReference type="RefSeq" id="WP_151424540.1">
    <property type="nucleotide sequence ID" value="NZ_WBJX01000005.1"/>
</dbReference>